<dbReference type="CDD" id="cd05233">
    <property type="entry name" value="SDR_c"/>
    <property type="match status" value="1"/>
</dbReference>
<comment type="similarity">
    <text evidence="1 2">Belongs to the short-chain dehydrogenases/reductases (SDR) family.</text>
</comment>
<dbReference type="PANTHER" id="PTHR42879:SF2">
    <property type="entry name" value="3-OXOACYL-[ACYL-CARRIER-PROTEIN] REDUCTASE FABG"/>
    <property type="match status" value="1"/>
</dbReference>
<gene>
    <name evidence="4" type="ORF">SHK19_21610</name>
</gene>
<evidence type="ECO:0000256" key="2">
    <source>
        <dbReference type="RuleBase" id="RU000363"/>
    </source>
</evidence>
<dbReference type="InterPro" id="IPR050259">
    <property type="entry name" value="SDR"/>
</dbReference>
<reference evidence="5" key="1">
    <citation type="submission" date="2023-12" db="EMBL/GenBank/DDBJ databases">
        <title>Novel species in genus Nocardioides.</title>
        <authorList>
            <person name="Zhou H."/>
        </authorList>
    </citation>
    <scope>NUCLEOTIDE SEQUENCE [LARGE SCALE GENOMIC DNA]</scope>
    <source>
        <strain evidence="5">HM61</strain>
    </source>
</reference>
<proteinExistence type="inferred from homology"/>
<sequence>MDRYAGKVVLVTGASSGLGAACAQLFAAHGARVFAVARDETRLAKVAADATGEVTTHVADLADPDACGDAVSACVRELGRLDVVVNNAGRHDFRITTEVTQQQWSRDLAVNLDSVFFTSQAALPHLLESRGNIVNVASVAGVLGEAYSAAYTAAKHGVVGMTKALAVEYARSPVRINCVCPGGMDTPQAHTIDVPEGADWELIMRVAALRGFMSAEQVAQVVAFVASDEASAMHGSILAVDQGHTAG</sequence>
<evidence type="ECO:0000313" key="4">
    <source>
        <dbReference type="EMBL" id="WQQ26538.1"/>
    </source>
</evidence>
<dbReference type="Pfam" id="PF00106">
    <property type="entry name" value="adh_short"/>
    <property type="match status" value="1"/>
</dbReference>
<dbReference type="Proteomes" id="UP001327225">
    <property type="component" value="Chromosome"/>
</dbReference>
<dbReference type="PANTHER" id="PTHR42879">
    <property type="entry name" value="3-OXOACYL-(ACYL-CARRIER-PROTEIN) REDUCTASE"/>
    <property type="match status" value="1"/>
</dbReference>
<dbReference type="PRINTS" id="PR00081">
    <property type="entry name" value="GDHRDH"/>
</dbReference>
<dbReference type="PROSITE" id="PS51257">
    <property type="entry name" value="PROKAR_LIPOPROTEIN"/>
    <property type="match status" value="1"/>
</dbReference>
<dbReference type="SMART" id="SM00822">
    <property type="entry name" value="PKS_KR"/>
    <property type="match status" value="1"/>
</dbReference>
<protein>
    <submittedName>
        <fullName evidence="4">SDR family NAD(P)-dependent oxidoreductase</fullName>
    </submittedName>
</protein>
<evidence type="ECO:0000313" key="5">
    <source>
        <dbReference type="Proteomes" id="UP001327225"/>
    </source>
</evidence>
<evidence type="ECO:0000259" key="3">
    <source>
        <dbReference type="SMART" id="SM00822"/>
    </source>
</evidence>
<evidence type="ECO:0000256" key="1">
    <source>
        <dbReference type="ARBA" id="ARBA00006484"/>
    </source>
</evidence>
<accession>A0ABZ0ZQN2</accession>
<dbReference type="InterPro" id="IPR036291">
    <property type="entry name" value="NAD(P)-bd_dom_sf"/>
</dbReference>
<dbReference type="Gene3D" id="3.40.50.720">
    <property type="entry name" value="NAD(P)-binding Rossmann-like Domain"/>
    <property type="match status" value="1"/>
</dbReference>
<dbReference type="InterPro" id="IPR002347">
    <property type="entry name" value="SDR_fam"/>
</dbReference>
<keyword evidence="5" id="KW-1185">Reference proteome</keyword>
<feature type="domain" description="Ketoreductase" evidence="3">
    <location>
        <begin position="7"/>
        <end position="203"/>
    </location>
</feature>
<name>A0ABZ0ZQN2_9ACTN</name>
<dbReference type="RefSeq" id="WP_322937429.1">
    <property type="nucleotide sequence ID" value="NZ_CP141059.1"/>
</dbReference>
<dbReference type="InterPro" id="IPR020904">
    <property type="entry name" value="Sc_DH/Rdtase_CS"/>
</dbReference>
<dbReference type="PROSITE" id="PS00061">
    <property type="entry name" value="ADH_SHORT"/>
    <property type="match status" value="1"/>
</dbReference>
<dbReference type="PRINTS" id="PR00080">
    <property type="entry name" value="SDRFAMILY"/>
</dbReference>
<dbReference type="SUPFAM" id="SSF51735">
    <property type="entry name" value="NAD(P)-binding Rossmann-fold domains"/>
    <property type="match status" value="1"/>
</dbReference>
<organism evidence="4 5">
    <name type="scientific">Nocardioides bizhenqiangii</name>
    <dbReference type="NCBI Taxonomy" id="3095076"/>
    <lineage>
        <taxon>Bacteria</taxon>
        <taxon>Bacillati</taxon>
        <taxon>Actinomycetota</taxon>
        <taxon>Actinomycetes</taxon>
        <taxon>Propionibacteriales</taxon>
        <taxon>Nocardioidaceae</taxon>
        <taxon>Nocardioides</taxon>
    </lineage>
</organism>
<dbReference type="InterPro" id="IPR057326">
    <property type="entry name" value="KR_dom"/>
</dbReference>
<dbReference type="EMBL" id="CP141059">
    <property type="protein sequence ID" value="WQQ26538.1"/>
    <property type="molecule type" value="Genomic_DNA"/>
</dbReference>